<dbReference type="OrthoDB" id="8016560at2"/>
<gene>
    <name evidence="4" type="ORF">SAMN05892877_102288</name>
</gene>
<dbReference type="RefSeq" id="WP_097136452.1">
    <property type="nucleotide sequence ID" value="NZ_OBQD01000002.1"/>
</dbReference>
<keyword evidence="5" id="KW-1185">Reference proteome</keyword>
<dbReference type="PANTHER" id="PTHR10159">
    <property type="entry name" value="DUAL SPECIFICITY PROTEIN PHOSPHATASE"/>
    <property type="match status" value="1"/>
</dbReference>
<keyword evidence="1" id="KW-0378">Hydrolase</keyword>
<feature type="domain" description="Tyrosine specific protein phosphatases" evidence="3">
    <location>
        <begin position="102"/>
        <end position="165"/>
    </location>
</feature>
<evidence type="ECO:0000259" key="3">
    <source>
        <dbReference type="PROSITE" id="PS50056"/>
    </source>
</evidence>
<dbReference type="PROSITE" id="PS00383">
    <property type="entry name" value="TYR_PHOSPHATASE_1"/>
    <property type="match status" value="1"/>
</dbReference>
<dbReference type="EMBL" id="OBQD01000002">
    <property type="protein sequence ID" value="SOC36000.1"/>
    <property type="molecule type" value="Genomic_DNA"/>
</dbReference>
<protein>
    <submittedName>
        <fullName evidence="4">Dual specificity protein phosphatase-like protein</fullName>
    </submittedName>
</protein>
<dbReference type="InterPro" id="IPR016130">
    <property type="entry name" value="Tyr_Pase_AS"/>
</dbReference>
<dbReference type="InterPro" id="IPR000387">
    <property type="entry name" value="Tyr_Pase_dom"/>
</dbReference>
<dbReference type="GO" id="GO:0005737">
    <property type="term" value="C:cytoplasm"/>
    <property type="evidence" value="ECO:0007669"/>
    <property type="project" value="TreeGrafter"/>
</dbReference>
<dbReference type="SUPFAM" id="SSF52799">
    <property type="entry name" value="(Phosphotyrosine protein) phosphatases II"/>
    <property type="match status" value="1"/>
</dbReference>
<accession>A0A285U217</accession>
<dbReference type="PANTHER" id="PTHR10159:SF519">
    <property type="entry name" value="DUAL SPECIFICITY PROTEIN PHOSPHATASE MPK3"/>
    <property type="match status" value="1"/>
</dbReference>
<dbReference type="Proteomes" id="UP000219167">
    <property type="component" value="Unassembled WGS sequence"/>
</dbReference>
<proteinExistence type="predicted"/>
<organism evidence="4 5">
    <name type="scientific">Rhizobium subbaraonis</name>
    <dbReference type="NCBI Taxonomy" id="908946"/>
    <lineage>
        <taxon>Bacteria</taxon>
        <taxon>Pseudomonadati</taxon>
        <taxon>Pseudomonadota</taxon>
        <taxon>Alphaproteobacteria</taxon>
        <taxon>Hyphomicrobiales</taxon>
        <taxon>Rhizobiaceae</taxon>
        <taxon>Rhizobium/Agrobacterium group</taxon>
        <taxon>Rhizobium</taxon>
    </lineage>
</organism>
<evidence type="ECO:0000313" key="5">
    <source>
        <dbReference type="Proteomes" id="UP000219167"/>
    </source>
</evidence>
<reference evidence="4 5" key="1">
    <citation type="submission" date="2017-08" db="EMBL/GenBank/DDBJ databases">
        <authorList>
            <person name="de Groot N.N."/>
        </authorList>
    </citation>
    <scope>NUCLEOTIDE SEQUENCE [LARGE SCALE GENOMIC DNA]</scope>
    <source>
        <strain evidence="4 5">JC85</strain>
    </source>
</reference>
<keyword evidence="2" id="KW-0904">Protein phosphatase</keyword>
<dbReference type="InterPro" id="IPR057023">
    <property type="entry name" value="PTP-SAK"/>
</dbReference>
<dbReference type="Pfam" id="PF22784">
    <property type="entry name" value="PTP-SAK"/>
    <property type="match status" value="1"/>
</dbReference>
<evidence type="ECO:0000256" key="1">
    <source>
        <dbReference type="ARBA" id="ARBA00022801"/>
    </source>
</evidence>
<dbReference type="GO" id="GO:0004721">
    <property type="term" value="F:phosphoprotein phosphatase activity"/>
    <property type="evidence" value="ECO:0007669"/>
    <property type="project" value="UniProtKB-KW"/>
</dbReference>
<dbReference type="CDD" id="cd14498">
    <property type="entry name" value="DSP"/>
    <property type="match status" value="1"/>
</dbReference>
<evidence type="ECO:0000313" key="4">
    <source>
        <dbReference type="EMBL" id="SOC36000.1"/>
    </source>
</evidence>
<dbReference type="PROSITE" id="PS50056">
    <property type="entry name" value="TYR_PHOSPHATASE_2"/>
    <property type="match status" value="1"/>
</dbReference>
<evidence type="ECO:0000256" key="2">
    <source>
        <dbReference type="ARBA" id="ARBA00022912"/>
    </source>
</evidence>
<sequence length="196" mass="21409">MNVKPHTANLTEEQEDELAVLFPVLEQTGSHGLTLFIGNRVAAENPVLLQAKNITSTMNLAVNIEIAPLSLPDGTRVRRTHIGLIDGPGNTPEHLLAAAFAISGIVEQESPGKPHYPAHRRGNLLVHCRGGRSRSATAIALYLHMYHADRFETIEAAVDHVRRARGLDTTQPQPAMLEMARAACGMIAAFRRRDAF</sequence>
<dbReference type="Gene3D" id="3.90.190.10">
    <property type="entry name" value="Protein tyrosine phosphatase superfamily"/>
    <property type="match status" value="1"/>
</dbReference>
<name>A0A285U217_9HYPH</name>
<dbReference type="AlphaFoldDB" id="A0A285U217"/>
<dbReference type="InterPro" id="IPR029021">
    <property type="entry name" value="Prot-tyrosine_phosphatase-like"/>
</dbReference>